<sequence>MPRRTISSPSAPRFVDLKSFCHRSSHYCLELQDLLITRFNFTNLRLDHFDKIYRAHFLSQTL</sequence>
<protein>
    <submittedName>
        <fullName evidence="1">Uncharacterized protein</fullName>
    </submittedName>
</protein>
<reference evidence="1 2" key="1">
    <citation type="journal article" date="2021" name="Commun. Biol.">
        <title>The genome of Shorea leprosula (Dipterocarpaceae) highlights the ecological relevance of drought in aseasonal tropical rainforests.</title>
        <authorList>
            <person name="Ng K.K.S."/>
            <person name="Kobayashi M.J."/>
            <person name="Fawcett J.A."/>
            <person name="Hatakeyama M."/>
            <person name="Paape T."/>
            <person name="Ng C.H."/>
            <person name="Ang C.C."/>
            <person name="Tnah L.H."/>
            <person name="Lee C.T."/>
            <person name="Nishiyama T."/>
            <person name="Sese J."/>
            <person name="O'Brien M.J."/>
            <person name="Copetti D."/>
            <person name="Mohd Noor M.I."/>
            <person name="Ong R.C."/>
            <person name="Putra M."/>
            <person name="Sireger I.Z."/>
            <person name="Indrioko S."/>
            <person name="Kosugi Y."/>
            <person name="Izuno A."/>
            <person name="Isagi Y."/>
            <person name="Lee S.L."/>
            <person name="Shimizu K.K."/>
        </authorList>
    </citation>
    <scope>NUCLEOTIDE SEQUENCE [LARGE SCALE GENOMIC DNA]</scope>
    <source>
        <strain evidence="1">214</strain>
    </source>
</reference>
<organism evidence="1 2">
    <name type="scientific">Rubroshorea leprosula</name>
    <dbReference type="NCBI Taxonomy" id="152421"/>
    <lineage>
        <taxon>Eukaryota</taxon>
        <taxon>Viridiplantae</taxon>
        <taxon>Streptophyta</taxon>
        <taxon>Embryophyta</taxon>
        <taxon>Tracheophyta</taxon>
        <taxon>Spermatophyta</taxon>
        <taxon>Magnoliopsida</taxon>
        <taxon>eudicotyledons</taxon>
        <taxon>Gunneridae</taxon>
        <taxon>Pentapetalae</taxon>
        <taxon>rosids</taxon>
        <taxon>malvids</taxon>
        <taxon>Malvales</taxon>
        <taxon>Dipterocarpaceae</taxon>
        <taxon>Rubroshorea</taxon>
    </lineage>
</organism>
<accession>A0AAV5M9S9</accession>
<evidence type="ECO:0000313" key="2">
    <source>
        <dbReference type="Proteomes" id="UP001054252"/>
    </source>
</evidence>
<gene>
    <name evidence="1" type="ORF">SLEP1_g53455</name>
</gene>
<evidence type="ECO:0000313" key="1">
    <source>
        <dbReference type="EMBL" id="GKV46474.1"/>
    </source>
</evidence>
<comment type="caution">
    <text evidence="1">The sequence shown here is derived from an EMBL/GenBank/DDBJ whole genome shotgun (WGS) entry which is preliminary data.</text>
</comment>
<dbReference type="AlphaFoldDB" id="A0AAV5M9S9"/>
<name>A0AAV5M9S9_9ROSI</name>
<keyword evidence="2" id="KW-1185">Reference proteome</keyword>
<dbReference type="EMBL" id="BPVZ01000209">
    <property type="protein sequence ID" value="GKV46474.1"/>
    <property type="molecule type" value="Genomic_DNA"/>
</dbReference>
<dbReference type="Proteomes" id="UP001054252">
    <property type="component" value="Unassembled WGS sequence"/>
</dbReference>
<proteinExistence type="predicted"/>